<proteinExistence type="predicted"/>
<dbReference type="EMBL" id="LAZR01004007">
    <property type="protein sequence ID" value="KKN12650.1"/>
    <property type="molecule type" value="Genomic_DNA"/>
</dbReference>
<dbReference type="SUPFAM" id="SSF51182">
    <property type="entry name" value="RmlC-like cupins"/>
    <property type="match status" value="1"/>
</dbReference>
<dbReference type="InterPro" id="IPR014710">
    <property type="entry name" value="RmlC-like_jellyroll"/>
</dbReference>
<protein>
    <recommendedName>
        <fullName evidence="1">(S)-ureidoglycine aminohydrolase cupin domain-containing protein</fullName>
    </recommendedName>
</protein>
<dbReference type="CDD" id="cd02227">
    <property type="entry name" value="cupin_TM1112-like"/>
    <property type="match status" value="1"/>
</dbReference>
<dbReference type="AlphaFoldDB" id="A0A0F9MZA8"/>
<reference evidence="2" key="1">
    <citation type="journal article" date="2015" name="Nature">
        <title>Complex archaea that bridge the gap between prokaryotes and eukaryotes.</title>
        <authorList>
            <person name="Spang A."/>
            <person name="Saw J.H."/>
            <person name="Jorgensen S.L."/>
            <person name="Zaremba-Niedzwiedzka K."/>
            <person name="Martijn J."/>
            <person name="Lind A.E."/>
            <person name="van Eijk R."/>
            <person name="Schleper C."/>
            <person name="Guy L."/>
            <person name="Ettema T.J."/>
        </authorList>
    </citation>
    <scope>NUCLEOTIDE SEQUENCE</scope>
</reference>
<name>A0A0F9MZA8_9ZZZZ</name>
<dbReference type="Gene3D" id="2.60.120.10">
    <property type="entry name" value="Jelly Rolls"/>
    <property type="match status" value="1"/>
</dbReference>
<accession>A0A0F9MZA8</accession>
<evidence type="ECO:0000259" key="1">
    <source>
        <dbReference type="Pfam" id="PF05899"/>
    </source>
</evidence>
<sequence length="97" mass="11445">MKMKKKKPSEEELEKLKIKSWGIWTKEVSEFDWSYDDTETCYVLDGEVEVTDSETGEKINFKTGDLVQFEKGLKCVWNVKKPIRKHYSFDLNFGVID</sequence>
<dbReference type="Pfam" id="PF05899">
    <property type="entry name" value="Cupin_3"/>
    <property type="match status" value="1"/>
</dbReference>
<comment type="caution">
    <text evidence="2">The sequence shown here is derived from an EMBL/GenBank/DDBJ whole genome shotgun (WGS) entry which is preliminary data.</text>
</comment>
<organism evidence="2">
    <name type="scientific">marine sediment metagenome</name>
    <dbReference type="NCBI Taxonomy" id="412755"/>
    <lineage>
        <taxon>unclassified sequences</taxon>
        <taxon>metagenomes</taxon>
        <taxon>ecological metagenomes</taxon>
    </lineage>
</organism>
<dbReference type="InterPro" id="IPR011051">
    <property type="entry name" value="RmlC_Cupin_sf"/>
</dbReference>
<evidence type="ECO:0000313" key="2">
    <source>
        <dbReference type="EMBL" id="KKN12650.1"/>
    </source>
</evidence>
<feature type="domain" description="(S)-ureidoglycine aminohydrolase cupin" evidence="1">
    <location>
        <begin position="14"/>
        <end position="87"/>
    </location>
</feature>
<dbReference type="PANTHER" id="PTHR33271">
    <property type="entry name" value="OS04G0445200 PROTEIN"/>
    <property type="match status" value="1"/>
</dbReference>
<dbReference type="PANTHER" id="PTHR33271:SF22">
    <property type="entry name" value="OS04G0445200 PROTEIN"/>
    <property type="match status" value="1"/>
</dbReference>
<gene>
    <name evidence="2" type="ORF">LCGC14_1014260</name>
</gene>
<dbReference type="InterPro" id="IPR008579">
    <property type="entry name" value="UGlyAH_Cupin_dom"/>
</dbReference>